<dbReference type="PANTHER" id="PTHR34700:SF4">
    <property type="entry name" value="PHAGE-LIKE ELEMENT PBSX PROTEIN XKDP"/>
    <property type="match status" value="1"/>
</dbReference>
<dbReference type="PANTHER" id="PTHR34700">
    <property type="entry name" value="POTASSIUM BINDING PROTEIN KBP"/>
    <property type="match status" value="1"/>
</dbReference>
<feature type="domain" description="LysM" evidence="2">
    <location>
        <begin position="57"/>
        <end position="105"/>
    </location>
</feature>
<proteinExistence type="predicted"/>
<dbReference type="STRING" id="1871111.GCA_001704615_00567"/>
<dbReference type="SUPFAM" id="SSF54106">
    <property type="entry name" value="LysM domain"/>
    <property type="match status" value="1"/>
</dbReference>
<organism evidence="3 4">
    <name type="scientific">Acinetobacter defluvii</name>
    <dbReference type="NCBI Taxonomy" id="1871111"/>
    <lineage>
        <taxon>Bacteria</taxon>
        <taxon>Pseudomonadati</taxon>
        <taxon>Pseudomonadota</taxon>
        <taxon>Gammaproteobacteria</taxon>
        <taxon>Moraxellales</taxon>
        <taxon>Moraxellaceae</taxon>
        <taxon>Acinetobacter</taxon>
    </lineage>
</organism>
<evidence type="ECO:0000256" key="1">
    <source>
        <dbReference type="SAM" id="SignalP"/>
    </source>
</evidence>
<evidence type="ECO:0000313" key="3">
    <source>
        <dbReference type="EMBL" id="AWL30295.1"/>
    </source>
</evidence>
<gene>
    <name evidence="3" type="ORF">DJ533_17905</name>
</gene>
<dbReference type="AlphaFoldDB" id="A0A2S2FHN2"/>
<feature type="chain" id="PRO_5015552698" evidence="1">
    <location>
        <begin position="41"/>
        <end position="385"/>
    </location>
</feature>
<dbReference type="EMBL" id="CP029397">
    <property type="protein sequence ID" value="AWL30295.1"/>
    <property type="molecule type" value="Genomic_DNA"/>
</dbReference>
<dbReference type="Gene3D" id="3.10.350.10">
    <property type="entry name" value="LysM domain"/>
    <property type="match status" value="1"/>
</dbReference>
<dbReference type="Pfam" id="PF01476">
    <property type="entry name" value="LysM"/>
    <property type="match status" value="1"/>
</dbReference>
<dbReference type="Proteomes" id="UP000245977">
    <property type="component" value="Chromosome"/>
</dbReference>
<name>A0A2S2FHN2_9GAMM</name>
<evidence type="ECO:0000313" key="4">
    <source>
        <dbReference type="Proteomes" id="UP000245977"/>
    </source>
</evidence>
<dbReference type="OrthoDB" id="9765158at2"/>
<protein>
    <submittedName>
        <fullName evidence="3">LysM peptidoglycan-binding domain-containing protein</fullName>
    </submittedName>
</protein>
<dbReference type="InterPro" id="IPR036779">
    <property type="entry name" value="LysM_dom_sf"/>
</dbReference>
<dbReference type="InterPro" id="IPR052196">
    <property type="entry name" value="Bact_Kbp"/>
</dbReference>
<dbReference type="InterPro" id="IPR018392">
    <property type="entry name" value="LysM"/>
</dbReference>
<dbReference type="CDD" id="cd00118">
    <property type="entry name" value="LysM"/>
    <property type="match status" value="1"/>
</dbReference>
<keyword evidence="4" id="KW-1185">Reference proteome</keyword>
<accession>A0A2S2FHN2</accession>
<feature type="signal peptide" evidence="1">
    <location>
        <begin position="1"/>
        <end position="40"/>
    </location>
</feature>
<sequence length="385" mass="41504">MIMINFFNGINISATGFKKQVLAMALCLSAGIAVVDVAHAAPSPNQNPPSLKANAPHVYVVKRGDTLWDIAGRFLSKPWRWPEIWASNRHVKNPHWIYPGDKLLLCSLNGRPLIGVDEGDGCDGIIRRHQGGTSLRPQVRVEAIGNTIPIISSADIKPWLEHSIIVSPESLTGVPYIIGAADNRVITGAGQTVYARGNGLVVGQRYGVYRQAEPYIFVDANGKKYNAGQELSEVASAVAVAGENEVTTLELTDSYNAEVRSGDYVLPVYDAGLPLIFYPTAQNEVLAGGKIVRVQGSIGTAAVHGVVTVDRGNIDGTKAGQVFSIYQQGETVRDPKTKELVKLPNQNVGTLMIFKTFDRFSYAYVLDSALPIKVGALIQTPAIAE</sequence>
<dbReference type="PROSITE" id="PS51782">
    <property type="entry name" value="LYSM"/>
    <property type="match status" value="1"/>
</dbReference>
<keyword evidence="1" id="KW-0732">Signal</keyword>
<dbReference type="KEGG" id="adv:DJ533_17905"/>
<evidence type="ECO:0000259" key="2">
    <source>
        <dbReference type="PROSITE" id="PS51782"/>
    </source>
</evidence>
<reference evidence="3" key="1">
    <citation type="submission" date="2019-08" db="EMBL/GenBank/DDBJ databases">
        <title>The complete genome of Acinetobacter defluvii strain WCHAD010030.</title>
        <authorList>
            <person name="Hu Y."/>
            <person name="Qin J."/>
            <person name="Feng Y."/>
            <person name="Zong Z."/>
        </authorList>
    </citation>
    <scope>NUCLEOTIDE SEQUENCE</scope>
    <source>
        <strain evidence="3">WCHA30</strain>
    </source>
</reference>